<evidence type="ECO:0000313" key="6">
    <source>
        <dbReference type="Ensembl" id="ENSCUSP00005003698.1"/>
    </source>
</evidence>
<feature type="disulfide bond" evidence="4">
    <location>
        <begin position="19"/>
        <end position="68"/>
    </location>
</feature>
<evidence type="ECO:0000256" key="2">
    <source>
        <dbReference type="ARBA" id="ARBA00022525"/>
    </source>
</evidence>
<dbReference type="GO" id="GO:0005576">
    <property type="term" value="C:extracellular region"/>
    <property type="evidence" value="ECO:0007669"/>
    <property type="project" value="UniProtKB-SubCell"/>
</dbReference>
<evidence type="ECO:0000313" key="7">
    <source>
        <dbReference type="Proteomes" id="UP000694563"/>
    </source>
</evidence>
<evidence type="ECO:0000256" key="3">
    <source>
        <dbReference type="ARBA" id="ARBA00023157"/>
    </source>
</evidence>
<evidence type="ECO:0000256" key="4">
    <source>
        <dbReference type="PROSITE-ProRule" id="PRU00039"/>
    </source>
</evidence>
<evidence type="ECO:0000259" key="5">
    <source>
        <dbReference type="PROSITE" id="PS01225"/>
    </source>
</evidence>
<reference evidence="6" key="1">
    <citation type="submission" date="2020-10" db="EMBL/GenBank/DDBJ databases">
        <title>Catharus ustulatus (Swainson's thrush) genome, bCatUst1, primary haplotype v2.</title>
        <authorList>
            <person name="Delmore K."/>
            <person name="Vafadar M."/>
            <person name="Formenti G."/>
            <person name="Chow W."/>
            <person name="Pelan S."/>
            <person name="Howe K."/>
            <person name="Rhie A."/>
            <person name="Mountcastle J."/>
            <person name="Haase B."/>
            <person name="Fedrigo O."/>
            <person name="Jarvis E.D."/>
        </authorList>
    </citation>
    <scope>NUCLEOTIDE SEQUENCE [LARGE SCALE GENOMIC DNA]</scope>
</reference>
<reference evidence="6" key="2">
    <citation type="submission" date="2025-08" db="UniProtKB">
        <authorList>
            <consortium name="Ensembl"/>
        </authorList>
    </citation>
    <scope>IDENTIFICATION</scope>
</reference>
<comment type="caution">
    <text evidence="4">Lacks conserved residue(s) required for the propagation of feature annotation.</text>
</comment>
<dbReference type="PROSITE" id="PS01185">
    <property type="entry name" value="CTCK_1"/>
    <property type="match status" value="1"/>
</dbReference>
<accession>A0A8C3TRL6</accession>
<dbReference type="PANTHER" id="PTHR11339:SF384">
    <property type="entry name" value="MUCIN-2"/>
    <property type="match status" value="1"/>
</dbReference>
<dbReference type="Pfam" id="PF00007">
    <property type="entry name" value="Cys_knot"/>
    <property type="match status" value="1"/>
</dbReference>
<evidence type="ECO:0000256" key="1">
    <source>
        <dbReference type="ARBA" id="ARBA00004613"/>
    </source>
</evidence>
<keyword evidence="3 4" id="KW-1015">Disulfide bond</keyword>
<name>A0A8C3TRL6_CATUS</name>
<dbReference type="InterPro" id="IPR029034">
    <property type="entry name" value="Cystine-knot_cytokine"/>
</dbReference>
<dbReference type="SMART" id="SM00041">
    <property type="entry name" value="CT"/>
    <property type="match status" value="1"/>
</dbReference>
<dbReference type="PANTHER" id="PTHR11339">
    <property type="entry name" value="EXTRACELLULAR MATRIX GLYCOPROTEIN RELATED"/>
    <property type="match status" value="1"/>
</dbReference>
<dbReference type="Proteomes" id="UP000694563">
    <property type="component" value="Chromosome 6"/>
</dbReference>
<feature type="domain" description="CTCK" evidence="5">
    <location>
        <begin position="5"/>
        <end position="92"/>
    </location>
</feature>
<dbReference type="InterPro" id="IPR006207">
    <property type="entry name" value="Cys_knot_C"/>
</dbReference>
<feature type="disulfide bond" evidence="4">
    <location>
        <begin position="34"/>
        <end position="86"/>
    </location>
</feature>
<dbReference type="AlphaFoldDB" id="A0A8C3TRL6"/>
<keyword evidence="2" id="KW-0964">Secreted</keyword>
<dbReference type="PROSITE" id="PS01225">
    <property type="entry name" value="CTCK_2"/>
    <property type="match status" value="1"/>
</dbReference>
<proteinExistence type="predicted"/>
<dbReference type="Gene3D" id="2.10.90.10">
    <property type="entry name" value="Cystine-knot cytokines"/>
    <property type="match status" value="1"/>
</dbReference>
<dbReference type="Ensembl" id="ENSCUST00005003874.1">
    <property type="protein sequence ID" value="ENSCUSP00005003698.1"/>
    <property type="gene ID" value="ENSCUSG00005002461.1"/>
</dbReference>
<protein>
    <recommendedName>
        <fullName evidence="5">CTCK domain-containing protein</fullName>
    </recommendedName>
</protein>
<dbReference type="InterPro" id="IPR050780">
    <property type="entry name" value="Mucin_vWF_Thrombospondin_sf"/>
</dbReference>
<feature type="disulfide bond" evidence="4">
    <location>
        <begin position="30"/>
        <end position="84"/>
    </location>
</feature>
<dbReference type="InterPro" id="IPR006208">
    <property type="entry name" value="Glyco_hormone_CN"/>
</dbReference>
<organism evidence="6 7">
    <name type="scientific">Catharus ustulatus</name>
    <name type="common">Russet-backed thrush</name>
    <name type="synonym">Hylocichla ustulatus</name>
    <dbReference type="NCBI Taxonomy" id="91951"/>
    <lineage>
        <taxon>Eukaryota</taxon>
        <taxon>Metazoa</taxon>
        <taxon>Chordata</taxon>
        <taxon>Craniata</taxon>
        <taxon>Vertebrata</taxon>
        <taxon>Euteleostomi</taxon>
        <taxon>Archelosauria</taxon>
        <taxon>Archosauria</taxon>
        <taxon>Dinosauria</taxon>
        <taxon>Saurischia</taxon>
        <taxon>Theropoda</taxon>
        <taxon>Coelurosauria</taxon>
        <taxon>Aves</taxon>
        <taxon>Neognathae</taxon>
        <taxon>Neoaves</taxon>
        <taxon>Telluraves</taxon>
        <taxon>Australaves</taxon>
        <taxon>Passeriformes</taxon>
        <taxon>Turdidae</taxon>
        <taxon>Catharus</taxon>
    </lineage>
</organism>
<keyword evidence="7" id="KW-1185">Reference proteome</keyword>
<reference evidence="6" key="3">
    <citation type="submission" date="2025-09" db="UniProtKB">
        <authorList>
            <consortium name="Ensembl"/>
        </authorList>
    </citation>
    <scope>IDENTIFICATION</scope>
</reference>
<sequence length="100" mass="11115">MISVCMKHNTTTVINYNGCVSTAPVEITYCEGNCDAYSRYSQTTNTMVHKCSCCQEIKTSKRKVTLTCSDGTSLDHSYIYVEKCSCVGAECITQENTQQQ</sequence>
<comment type="subcellular location">
    <subcellularLocation>
        <location evidence="1">Secreted</location>
    </subcellularLocation>
</comment>